<dbReference type="EMBL" id="UXSR01006111">
    <property type="protein sequence ID" value="VDD84259.1"/>
    <property type="molecule type" value="Genomic_DNA"/>
</dbReference>
<name>A0A0R3UQV6_MESCO</name>
<evidence type="ECO:0000313" key="2">
    <source>
        <dbReference type="Proteomes" id="UP000267029"/>
    </source>
</evidence>
<dbReference type="Proteomes" id="UP000267029">
    <property type="component" value="Unassembled WGS sequence"/>
</dbReference>
<organism evidence="1 2">
    <name type="scientific">Mesocestoides corti</name>
    <name type="common">Flatworm</name>
    <dbReference type="NCBI Taxonomy" id="53468"/>
    <lineage>
        <taxon>Eukaryota</taxon>
        <taxon>Metazoa</taxon>
        <taxon>Spiralia</taxon>
        <taxon>Lophotrochozoa</taxon>
        <taxon>Platyhelminthes</taxon>
        <taxon>Cestoda</taxon>
        <taxon>Eucestoda</taxon>
        <taxon>Cyclophyllidea</taxon>
        <taxon>Mesocestoididae</taxon>
        <taxon>Mesocestoides</taxon>
    </lineage>
</organism>
<proteinExistence type="predicted"/>
<gene>
    <name evidence="1" type="ORF">MCOS_LOCUS10262</name>
</gene>
<accession>A0A0R3UQV6</accession>
<reference evidence="1 2" key="1">
    <citation type="submission" date="2018-10" db="EMBL/GenBank/DDBJ databases">
        <authorList>
            <consortium name="Pathogen Informatics"/>
        </authorList>
    </citation>
    <scope>NUCLEOTIDE SEQUENCE [LARGE SCALE GENOMIC DNA]</scope>
</reference>
<keyword evidence="2" id="KW-1185">Reference proteome</keyword>
<protein>
    <submittedName>
        <fullName evidence="1">Uncharacterized protein</fullName>
    </submittedName>
</protein>
<sequence>MIGRGSRDWTNERACVKKDPLICCVCTCVRINAIHLLIDIAHVIAGELAVIRQNGSFNDLGCISLVLHVGTQTHCKDEWTTSAGIVGSTPLSGESPLEGRPRVELWRCTNLRLSIPTNQ</sequence>
<dbReference type="AlphaFoldDB" id="A0A0R3UQV6"/>
<evidence type="ECO:0000313" key="1">
    <source>
        <dbReference type="EMBL" id="VDD84259.1"/>
    </source>
</evidence>